<dbReference type="SMART" id="SM00257">
    <property type="entry name" value="LysM"/>
    <property type="match status" value="1"/>
</dbReference>
<dbReference type="Gene3D" id="3.10.350.10">
    <property type="entry name" value="LysM domain"/>
    <property type="match status" value="1"/>
</dbReference>
<evidence type="ECO:0000313" key="5">
    <source>
        <dbReference type="EMBL" id="CAJ01667.1"/>
    </source>
</evidence>
<organism evidence="5">
    <name type="scientific">Methylocapsa acidiphila</name>
    <dbReference type="NCBI Taxonomy" id="133552"/>
    <lineage>
        <taxon>Bacteria</taxon>
        <taxon>Pseudomonadati</taxon>
        <taxon>Pseudomonadota</taxon>
        <taxon>Alphaproteobacteria</taxon>
        <taxon>Hyphomicrobiales</taxon>
        <taxon>Beijerinckiaceae</taxon>
        <taxon>Methylocapsa</taxon>
    </lineage>
</organism>
<keyword evidence="5" id="KW-0449">Lipoprotein</keyword>
<evidence type="ECO:0000256" key="1">
    <source>
        <dbReference type="ARBA" id="ARBA00038420"/>
    </source>
</evidence>
<dbReference type="Pfam" id="PF01476">
    <property type="entry name" value="LysM"/>
    <property type="match status" value="1"/>
</dbReference>
<feature type="region of interest" description="Disordered" evidence="2">
    <location>
        <begin position="42"/>
        <end position="71"/>
    </location>
</feature>
<dbReference type="Gene3D" id="2.70.70.10">
    <property type="entry name" value="Glucose Permease (Domain IIA)"/>
    <property type="match status" value="1"/>
</dbReference>
<feature type="region of interest" description="Disordered" evidence="2">
    <location>
        <begin position="265"/>
        <end position="310"/>
    </location>
</feature>
<feature type="compositionally biased region" description="Polar residues" evidence="2">
    <location>
        <begin position="294"/>
        <end position="303"/>
    </location>
</feature>
<feature type="chain" id="PRO_5004217922" evidence="3">
    <location>
        <begin position="20"/>
        <end position="430"/>
    </location>
</feature>
<comment type="similarity">
    <text evidence="1">Belongs to the E.coli NlpD/Haemophilus LppB family.</text>
</comment>
<evidence type="ECO:0000256" key="3">
    <source>
        <dbReference type="SAM" id="SignalP"/>
    </source>
</evidence>
<dbReference type="CDD" id="cd12797">
    <property type="entry name" value="M23_peptidase"/>
    <property type="match status" value="1"/>
</dbReference>
<dbReference type="InterPro" id="IPR036779">
    <property type="entry name" value="LysM_dom_sf"/>
</dbReference>
<protein>
    <submittedName>
        <fullName evidence="5">Probable lipoprotein</fullName>
    </submittedName>
</protein>
<reference evidence="5" key="1">
    <citation type="submission" date="2005-06" db="EMBL/GenBank/DDBJ databases">
        <title>First Genome Data from Uncultured Upland Soil Cluster a Methanotrophs Provide Further Evidence for a Close Phylogenetic Relationship to Methylocapsa acidiphila B2 and High-Affinity Methanotrophy Based on pMMO.</title>
        <authorList>
            <person name="Ricke P."/>
            <person name="Kube M."/>
            <person name="Nakagawa S."/>
            <person name="Erkel C."/>
            <person name="Reinhardt R."/>
            <person name="Liesack W."/>
        </authorList>
    </citation>
    <scope>NUCLEOTIDE SEQUENCE</scope>
</reference>
<name>Q2VNG5_METAI</name>
<dbReference type="AlphaFoldDB" id="Q2VNG5"/>
<dbReference type="InterPro" id="IPR016047">
    <property type="entry name" value="M23ase_b-sheet_dom"/>
</dbReference>
<gene>
    <name evidence="5" type="ORF">orf140</name>
</gene>
<dbReference type="SUPFAM" id="SSF51261">
    <property type="entry name" value="Duplicated hybrid motif"/>
    <property type="match status" value="1"/>
</dbReference>
<dbReference type="PANTHER" id="PTHR21666">
    <property type="entry name" value="PEPTIDASE-RELATED"/>
    <property type="match status" value="1"/>
</dbReference>
<dbReference type="Pfam" id="PF01551">
    <property type="entry name" value="Peptidase_M23"/>
    <property type="match status" value="1"/>
</dbReference>
<dbReference type="GO" id="GO:0004222">
    <property type="term" value="F:metalloendopeptidase activity"/>
    <property type="evidence" value="ECO:0007669"/>
    <property type="project" value="TreeGrafter"/>
</dbReference>
<dbReference type="PANTHER" id="PTHR21666:SF263">
    <property type="entry name" value="MUREIN HYDROLASE ACTIVATOR NLPD"/>
    <property type="match status" value="1"/>
</dbReference>
<dbReference type="CDD" id="cd00118">
    <property type="entry name" value="LysM"/>
    <property type="match status" value="1"/>
</dbReference>
<dbReference type="PROSITE" id="PS51782">
    <property type="entry name" value="LYSM"/>
    <property type="match status" value="1"/>
</dbReference>
<keyword evidence="3" id="KW-0732">Signal</keyword>
<evidence type="ECO:0000259" key="4">
    <source>
        <dbReference type="PROSITE" id="PS51782"/>
    </source>
</evidence>
<sequence length="430" mass="42965">MGCVMGHFLSIFCSRLAFRLAVTGAAAGMLAGCSSSERLGDPFSNPFQTSSGGDAASAASPAPAASAPVSPVQSRPLAAPAASAPILAQPTSKLAAAAPSRPAQSASGWSVEGGSPVVVAQGENVEVLARRYGVPAEAIVRANGFASATQVQPGSRVVIPVYNAALAASSGAHVPTSASAATATTAQQGKSRYAEKAKLLKGGVGATKLAAAAPAVPSSPVKVASEPKAATAKIAAAAPSPAPAPIKPTPKLAQSIKTETVVAQPKAAKPEPASVAKAEPAPAEAKKAVVEPVQTASMDTSKSGADAANPEFRWPARGRIIQAFKPGGNDGINIAVPEGTSVKAAESGVVAYAGNELKGYGNLILIRHPNGFVTAYANNGDIEVKRGDTVKRGQTIAKSGQSGNVASPQLHFELRKGATPVDPTQYLAGL</sequence>
<feature type="compositionally biased region" description="Low complexity" evidence="2">
    <location>
        <begin position="265"/>
        <end position="283"/>
    </location>
</feature>
<accession>Q2VNG5</accession>
<feature type="domain" description="LysM" evidence="4">
    <location>
        <begin position="115"/>
        <end position="159"/>
    </location>
</feature>
<feature type="signal peptide" evidence="3">
    <location>
        <begin position="1"/>
        <end position="19"/>
    </location>
</feature>
<dbReference type="InterPro" id="IPR018392">
    <property type="entry name" value="LysM"/>
</dbReference>
<dbReference type="InterPro" id="IPR011055">
    <property type="entry name" value="Dup_hybrid_motif"/>
</dbReference>
<feature type="compositionally biased region" description="Low complexity" evidence="2">
    <location>
        <begin position="55"/>
        <end position="71"/>
    </location>
</feature>
<dbReference type="EMBL" id="CT005238">
    <property type="protein sequence ID" value="CAJ01667.1"/>
    <property type="molecule type" value="Genomic_DNA"/>
</dbReference>
<proteinExistence type="inferred from homology"/>
<evidence type="ECO:0000256" key="2">
    <source>
        <dbReference type="SAM" id="MobiDB-lite"/>
    </source>
</evidence>
<dbReference type="SUPFAM" id="SSF54106">
    <property type="entry name" value="LysM domain"/>
    <property type="match status" value="1"/>
</dbReference>
<dbReference type="InterPro" id="IPR050570">
    <property type="entry name" value="Cell_wall_metabolism_enzyme"/>
</dbReference>